<evidence type="ECO:0000313" key="2">
    <source>
        <dbReference type="Proteomes" id="UP001489719"/>
    </source>
</evidence>
<dbReference type="Proteomes" id="UP001489719">
    <property type="component" value="Unassembled WGS sequence"/>
</dbReference>
<protein>
    <submittedName>
        <fullName evidence="1">Uncharacterized protein</fullName>
    </submittedName>
</protein>
<gene>
    <name evidence="1" type="ORF">V1517DRAFT_373280</name>
</gene>
<dbReference type="EMBL" id="MU970066">
    <property type="protein sequence ID" value="KAK9323108.1"/>
    <property type="molecule type" value="Genomic_DNA"/>
</dbReference>
<evidence type="ECO:0000313" key="1">
    <source>
        <dbReference type="EMBL" id="KAK9323108.1"/>
    </source>
</evidence>
<keyword evidence="2" id="KW-1185">Reference proteome</keyword>
<accession>A0ACC3TSJ6</accession>
<reference evidence="2" key="1">
    <citation type="journal article" date="2024" name="Front. Bioeng. Biotechnol.">
        <title>Genome-scale model development and genomic sequencing of the oleaginous clade Lipomyces.</title>
        <authorList>
            <person name="Czajka J.J."/>
            <person name="Han Y."/>
            <person name="Kim J."/>
            <person name="Mondo S.J."/>
            <person name="Hofstad B.A."/>
            <person name="Robles A."/>
            <person name="Haridas S."/>
            <person name="Riley R."/>
            <person name="LaButti K."/>
            <person name="Pangilinan J."/>
            <person name="Andreopoulos W."/>
            <person name="Lipzen A."/>
            <person name="Yan J."/>
            <person name="Wang M."/>
            <person name="Ng V."/>
            <person name="Grigoriev I.V."/>
            <person name="Spatafora J.W."/>
            <person name="Magnuson J.K."/>
            <person name="Baker S.E."/>
            <person name="Pomraning K.R."/>
        </authorList>
    </citation>
    <scope>NUCLEOTIDE SEQUENCE [LARGE SCALE GENOMIC DNA]</scope>
    <source>
        <strain evidence="2">CBS 10300</strain>
    </source>
</reference>
<comment type="caution">
    <text evidence="1">The sequence shown here is derived from an EMBL/GenBank/DDBJ whole genome shotgun (WGS) entry which is preliminary data.</text>
</comment>
<organism evidence="1 2">
    <name type="scientific">Lipomyces orientalis</name>
    <dbReference type="NCBI Taxonomy" id="1233043"/>
    <lineage>
        <taxon>Eukaryota</taxon>
        <taxon>Fungi</taxon>
        <taxon>Dikarya</taxon>
        <taxon>Ascomycota</taxon>
        <taxon>Saccharomycotina</taxon>
        <taxon>Lipomycetes</taxon>
        <taxon>Lipomycetales</taxon>
        <taxon>Lipomycetaceae</taxon>
        <taxon>Lipomyces</taxon>
    </lineage>
</organism>
<name>A0ACC3TSJ6_9ASCO</name>
<sequence>MVNYRTPTSDSASDNFYSDNEDMSDPANIATNDNLPPWLQSFLQVQQDTVNTQQQQMLQLIQQQGQRLDHMASLFTQGQSLNQSQAPDPAQADRADVKRPRPKLPDPDKFTAEDLSLFPQFLGKLQAKLEIDAAAIGAGRDHVWYCFSRLDGKAAARIYPWISAYKDSVHEFTVERFFAQLAVAFEDPARKDKALNRLNTLRQGNRSFGELMSELDRLLLEAGGHGWADEVKKGYVRAAINQALRDRLITIEEKPTYEEYCLQIKNIADRLAEFKRIASTPEIHSRGGLGHPTSGTNGARPGNTPTAEPMEWEPSTAKSSKRARWVDKEELNNRRQNGSCMRCGSSKHFIKDCPFLPPKRPTRMANSTQGLEVSEVDVPDALLDDECEENSGGKYTSGKALPHTYGLVSARFVQRHQLKRIKIRSQSIRGFSGPIADKIEEVAKFSLDIGGNYQSYVYLYVVPKIDGHDVILGTPWMRHQNAVPLPDRSKLVFRNSGIAISCGLGLAKMSDVLDAMPISAAGFNFWRTRLAKRKDPNIQIFAASLRDIERTLRPKEHTDPRTKLPRHYHDYLDVFDRKSSETLPPLRGPGVDHKIELIEKDENGKRVEPPWGPLYNMGRVHPRQ</sequence>
<proteinExistence type="predicted"/>